<evidence type="ECO:0000256" key="1">
    <source>
        <dbReference type="ARBA" id="ARBA00023002"/>
    </source>
</evidence>
<sequence>MDARSLHGKIAIITGASRGIGKAIAIEFARQGVKGAPETVSNDYADGVIKATLEAFDTYGIDILVNNAAGMGLGKMGQVTPELFHYFYDWNVLAPYLLTQSVLGVIRQGGSIVNISSLAARVPSHQPPMSGSLTLYCASKAALEHQTRCLAAAYAAEKCITMNVIAPGAIGTDAMLAQPEEMLYRLGKCATVAERLGTPEEVADVATWLAGGVGARWINALPGLSFDCARSQHTSYKRLGMEDLPRIRATINYYLAPDEGGHGTHYELGVSGTVPGQRDSRVVWITDIHGCEKEFDIETSGFALHKHASDISVYSANEEKVRKKYYPEMEDFLLQSLQHTGATRVFVMGHITRRHSVGEVDEIRSRDPRAAAMIPHPTMFAHIDQSYAGARAVLSGWTPIDPSKHRHAIVNAWRPLKTVHRDPLAVCDARSVAESDLEEVKVALRFESSEGEMVQRVNTTWEVKANPAHKWYWPKQMTPDEVLLFKCFDSKEDGRARWAPHSAFQLPLQDGSPRESIEVRALVYWEGQEPV</sequence>
<dbReference type="OrthoDB" id="412788at2759"/>
<accession>A0A139GTA5</accession>
<reference evidence="3 4" key="1">
    <citation type="submission" date="2015-07" db="EMBL/GenBank/DDBJ databases">
        <title>Comparative genomics of the Sigatoka disease complex on banana suggests a link between parallel evolutionary changes in Pseudocercospora fijiensis and Pseudocercospora eumusae and increased virulence on the banana host.</title>
        <authorList>
            <person name="Chang T.-C."/>
            <person name="Salvucci A."/>
            <person name="Crous P.W."/>
            <person name="Stergiopoulos I."/>
        </authorList>
    </citation>
    <scope>NUCLEOTIDE SEQUENCE [LARGE SCALE GENOMIC DNA]</scope>
    <source>
        <strain evidence="3 4">CBS 116634</strain>
    </source>
</reference>
<evidence type="ECO:0000313" key="3">
    <source>
        <dbReference type="EMBL" id="KXS93411.1"/>
    </source>
</evidence>
<keyword evidence="1" id="KW-0560">Oxidoreductase</keyword>
<comment type="similarity">
    <text evidence="2">Belongs to the asaB hydroxylase/desaturase family.</text>
</comment>
<protein>
    <submittedName>
        <fullName evidence="3">Uncharacterized protein</fullName>
    </submittedName>
</protein>
<evidence type="ECO:0000256" key="2">
    <source>
        <dbReference type="ARBA" id="ARBA00023604"/>
    </source>
</evidence>
<gene>
    <name evidence="3" type="ORF">AC579_8932</name>
</gene>
<dbReference type="Gene3D" id="3.40.50.720">
    <property type="entry name" value="NAD(P)-binding Rossmann-like Domain"/>
    <property type="match status" value="1"/>
</dbReference>
<dbReference type="NCBIfam" id="NF041278">
    <property type="entry name" value="CmcJ_NvfI_EfuI"/>
    <property type="match status" value="1"/>
</dbReference>
<proteinExistence type="inferred from homology"/>
<dbReference type="PRINTS" id="PR00080">
    <property type="entry name" value="SDRFAMILY"/>
</dbReference>
<name>A0A139GTA5_9PEZI</name>
<dbReference type="STRING" id="113226.A0A139GTA5"/>
<dbReference type="InterPro" id="IPR036291">
    <property type="entry name" value="NAD(P)-bd_dom_sf"/>
</dbReference>
<evidence type="ECO:0000313" key="4">
    <source>
        <dbReference type="Proteomes" id="UP000073492"/>
    </source>
</evidence>
<dbReference type="EMBL" id="LFZO01001361">
    <property type="protein sequence ID" value="KXS93411.1"/>
    <property type="molecule type" value="Genomic_DNA"/>
</dbReference>
<dbReference type="InterPro" id="IPR044053">
    <property type="entry name" value="AsaB-like"/>
</dbReference>
<dbReference type="Pfam" id="PF13561">
    <property type="entry name" value="adh_short_C2"/>
    <property type="match status" value="1"/>
</dbReference>
<dbReference type="AlphaFoldDB" id="A0A139GTA5"/>
<dbReference type="PANTHER" id="PTHR34598:SF3">
    <property type="entry name" value="OXIDOREDUCTASE AN1597"/>
    <property type="match status" value="1"/>
</dbReference>
<dbReference type="Proteomes" id="UP000073492">
    <property type="component" value="Unassembled WGS sequence"/>
</dbReference>
<dbReference type="SUPFAM" id="SSF51735">
    <property type="entry name" value="NAD(P)-binding Rossmann-fold domains"/>
    <property type="match status" value="1"/>
</dbReference>
<organism evidence="3 4">
    <name type="scientific">Pseudocercospora musae</name>
    <dbReference type="NCBI Taxonomy" id="113226"/>
    <lineage>
        <taxon>Eukaryota</taxon>
        <taxon>Fungi</taxon>
        <taxon>Dikarya</taxon>
        <taxon>Ascomycota</taxon>
        <taxon>Pezizomycotina</taxon>
        <taxon>Dothideomycetes</taxon>
        <taxon>Dothideomycetidae</taxon>
        <taxon>Mycosphaerellales</taxon>
        <taxon>Mycosphaerellaceae</taxon>
        <taxon>Pseudocercospora</taxon>
    </lineage>
</organism>
<dbReference type="InterPro" id="IPR002347">
    <property type="entry name" value="SDR_fam"/>
</dbReference>
<dbReference type="PANTHER" id="PTHR34598">
    <property type="entry name" value="BLL6449 PROTEIN"/>
    <property type="match status" value="1"/>
</dbReference>
<dbReference type="GO" id="GO:0016491">
    <property type="term" value="F:oxidoreductase activity"/>
    <property type="evidence" value="ECO:0007669"/>
    <property type="project" value="UniProtKB-KW"/>
</dbReference>
<keyword evidence="4" id="KW-1185">Reference proteome</keyword>
<comment type="caution">
    <text evidence="3">The sequence shown here is derived from an EMBL/GenBank/DDBJ whole genome shotgun (WGS) entry which is preliminary data.</text>
</comment>
<dbReference type="PRINTS" id="PR00081">
    <property type="entry name" value="GDHRDH"/>
</dbReference>
<dbReference type="CDD" id="cd05233">
    <property type="entry name" value="SDR_c"/>
    <property type="match status" value="1"/>
</dbReference>